<proteinExistence type="predicted"/>
<evidence type="ECO:0000313" key="1">
    <source>
        <dbReference type="EMBL" id="MBB3997231.1"/>
    </source>
</evidence>
<reference evidence="1 2" key="1">
    <citation type="submission" date="2020-08" db="EMBL/GenBank/DDBJ databases">
        <title>Genomic Encyclopedia of Type Strains, Phase IV (KMG-IV): sequencing the most valuable type-strain genomes for metagenomic binning, comparative biology and taxonomic classification.</title>
        <authorList>
            <person name="Goeker M."/>
        </authorList>
    </citation>
    <scope>NUCLEOTIDE SEQUENCE [LARGE SCALE GENOMIC DNA]</scope>
    <source>
        <strain evidence="1 2">DSM 102238</strain>
    </source>
</reference>
<sequence>MFTKRHVTPISRLVENDKSSVSKTMTTAVAHSRRMLVALTVAHHRGPADTWTAARDRAARAAGIDRTYAARIWSRWQDMKDVSGEALMRLSGAYVALCERSEAIEAEQTALLERIDLETAHEITLAAALERRQQRMAAARASKVPQAPSPSP</sequence>
<organism evidence="1 2">
    <name type="scientific">Aureimonas pseudogalii</name>
    <dbReference type="NCBI Taxonomy" id="1744844"/>
    <lineage>
        <taxon>Bacteria</taxon>
        <taxon>Pseudomonadati</taxon>
        <taxon>Pseudomonadota</taxon>
        <taxon>Alphaproteobacteria</taxon>
        <taxon>Hyphomicrobiales</taxon>
        <taxon>Aurantimonadaceae</taxon>
        <taxon>Aureimonas</taxon>
    </lineage>
</organism>
<gene>
    <name evidence="1" type="ORF">GGR04_001052</name>
</gene>
<name>A0A7W6H2N7_9HYPH</name>
<accession>A0A7W6H2N7</accession>
<evidence type="ECO:0000313" key="2">
    <source>
        <dbReference type="Proteomes" id="UP000542776"/>
    </source>
</evidence>
<protein>
    <submittedName>
        <fullName evidence="1">Uncharacterized protein</fullName>
    </submittedName>
</protein>
<dbReference type="AlphaFoldDB" id="A0A7W6H2N7"/>
<dbReference type="EMBL" id="JACIEK010000001">
    <property type="protein sequence ID" value="MBB3997231.1"/>
    <property type="molecule type" value="Genomic_DNA"/>
</dbReference>
<dbReference type="Proteomes" id="UP000542776">
    <property type="component" value="Unassembled WGS sequence"/>
</dbReference>
<comment type="caution">
    <text evidence="1">The sequence shown here is derived from an EMBL/GenBank/DDBJ whole genome shotgun (WGS) entry which is preliminary data.</text>
</comment>
<keyword evidence="2" id="KW-1185">Reference proteome</keyword>
<dbReference type="RefSeq" id="WP_183198536.1">
    <property type="nucleotide sequence ID" value="NZ_JACIEK010000001.1"/>
</dbReference>